<protein>
    <submittedName>
        <fullName evidence="4">TetR/AcrR family transcriptional regulator</fullName>
    </submittedName>
</protein>
<dbReference type="InterPro" id="IPR050624">
    <property type="entry name" value="HTH-type_Tx_Regulator"/>
</dbReference>
<dbReference type="Pfam" id="PF00440">
    <property type="entry name" value="TetR_N"/>
    <property type="match status" value="1"/>
</dbReference>
<dbReference type="GO" id="GO:0003677">
    <property type="term" value="F:DNA binding"/>
    <property type="evidence" value="ECO:0007669"/>
    <property type="project" value="UniProtKB-UniRule"/>
</dbReference>
<dbReference type="OrthoDB" id="9811084at2"/>
<dbReference type="Gene3D" id="1.10.357.10">
    <property type="entry name" value="Tetracycline Repressor, domain 2"/>
    <property type="match status" value="1"/>
</dbReference>
<dbReference type="AlphaFoldDB" id="A0A3N2QYI6"/>
<keyword evidence="5" id="KW-1185">Reference proteome</keyword>
<dbReference type="PROSITE" id="PS50977">
    <property type="entry name" value="HTH_TETR_2"/>
    <property type="match status" value="1"/>
</dbReference>
<reference evidence="4 5" key="1">
    <citation type="submission" date="2018-10" db="EMBL/GenBank/DDBJ databases">
        <title>Histidinibacterium lentulum gen. nov., sp. nov., a marine bacterium from the culture broth of Picochlorum sp. 122.</title>
        <authorList>
            <person name="Wang G."/>
        </authorList>
    </citation>
    <scope>NUCLEOTIDE SEQUENCE [LARGE SCALE GENOMIC DNA]</scope>
    <source>
        <strain evidence="4 5">B17</strain>
    </source>
</reference>
<evidence type="ECO:0000256" key="2">
    <source>
        <dbReference type="PROSITE-ProRule" id="PRU00335"/>
    </source>
</evidence>
<feature type="domain" description="HTH tetR-type" evidence="3">
    <location>
        <begin position="11"/>
        <end position="71"/>
    </location>
</feature>
<dbReference type="Proteomes" id="UP000268016">
    <property type="component" value="Unassembled WGS sequence"/>
</dbReference>
<accession>A0A3N2QYI6</accession>
<dbReference type="SUPFAM" id="SSF46689">
    <property type="entry name" value="Homeodomain-like"/>
    <property type="match status" value="1"/>
</dbReference>
<feature type="DNA-binding region" description="H-T-H motif" evidence="2">
    <location>
        <begin position="34"/>
        <end position="53"/>
    </location>
</feature>
<keyword evidence="1 2" id="KW-0238">DNA-binding</keyword>
<dbReference type="PANTHER" id="PTHR43479">
    <property type="entry name" value="ACREF/ENVCD OPERON REPRESSOR-RELATED"/>
    <property type="match status" value="1"/>
</dbReference>
<proteinExistence type="predicted"/>
<dbReference type="EMBL" id="RDRB01000006">
    <property type="protein sequence ID" value="ROU00213.1"/>
    <property type="molecule type" value="Genomic_DNA"/>
</dbReference>
<sequence>MPRDTIDRRVRRTRARLLLAAQAVLNEGSWADLSVQDIADRADIARSSFYAHFTGKGALLGLVLSEALADAEAEIASFPVRTGRLRTVGWLAAHLGSHRALYGVILGEPGEADLRRTFVARIEAALSTDLGRTVGVPDASVSRFVAAGLVAVSADWLSRPRRDRVSLDDRLSALVQPLLAQARVPA</sequence>
<evidence type="ECO:0000313" key="5">
    <source>
        <dbReference type="Proteomes" id="UP000268016"/>
    </source>
</evidence>
<comment type="caution">
    <text evidence="4">The sequence shown here is derived from an EMBL/GenBank/DDBJ whole genome shotgun (WGS) entry which is preliminary data.</text>
</comment>
<name>A0A3N2QYI6_9RHOB</name>
<gene>
    <name evidence="4" type="ORF">EAT49_12990</name>
</gene>
<dbReference type="PANTHER" id="PTHR43479:SF11">
    <property type="entry name" value="ACREF_ENVCD OPERON REPRESSOR-RELATED"/>
    <property type="match status" value="1"/>
</dbReference>
<evidence type="ECO:0000256" key="1">
    <source>
        <dbReference type="ARBA" id="ARBA00023125"/>
    </source>
</evidence>
<organism evidence="4 5">
    <name type="scientific">Histidinibacterium lentulum</name>
    <dbReference type="NCBI Taxonomy" id="2480588"/>
    <lineage>
        <taxon>Bacteria</taxon>
        <taxon>Pseudomonadati</taxon>
        <taxon>Pseudomonadota</taxon>
        <taxon>Alphaproteobacteria</taxon>
        <taxon>Rhodobacterales</taxon>
        <taxon>Paracoccaceae</taxon>
        <taxon>Histidinibacterium</taxon>
    </lineage>
</organism>
<dbReference type="RefSeq" id="WP_123642762.1">
    <property type="nucleotide sequence ID" value="NZ_ML119086.1"/>
</dbReference>
<dbReference type="InterPro" id="IPR001647">
    <property type="entry name" value="HTH_TetR"/>
</dbReference>
<dbReference type="InterPro" id="IPR009057">
    <property type="entry name" value="Homeodomain-like_sf"/>
</dbReference>
<evidence type="ECO:0000259" key="3">
    <source>
        <dbReference type="PROSITE" id="PS50977"/>
    </source>
</evidence>
<evidence type="ECO:0000313" key="4">
    <source>
        <dbReference type="EMBL" id="ROU00213.1"/>
    </source>
</evidence>